<sequence length="322" mass="36575">MSIERQLVKEFEQDSQNRKCPPDLDTRITAEYRQQVMQQRGKPFMPRKWKMPKVVLIAIIVMIVCGFAYTGSKLLFTDKNGNATVNVHSNQQLKLEKDALERVRLTLKEVKSQLGPGETAVVYVSDFDFYGSWLGAFNPVTLSEIEQWKTKLKEHEVEEKLPDSLLGSFDFVEGMEGDPFFPALGTDAISVWEGMKAESKKTGSKTLWRKTIGSSIKPTSPYTSVFRNSNQDSIYLTWDIVNGPTVKFEMMTPPNTSYEELDINGLKAHYTKDEQSLYGDSNINQDVMWIKESGGKTIVYHVRSDSLDMTKEQLVEAAKSLL</sequence>
<proteinExistence type="predicted"/>
<evidence type="ECO:0000313" key="2">
    <source>
        <dbReference type="Proteomes" id="UP000275368"/>
    </source>
</evidence>
<protein>
    <submittedName>
        <fullName evidence="1">Uncharacterized protein</fullName>
    </submittedName>
</protein>
<dbReference type="AlphaFoldDB" id="A0A3G9IXL3"/>
<name>A0A3G9IXL3_9BACL</name>
<reference evidence="1 2" key="1">
    <citation type="submission" date="2018-11" db="EMBL/GenBank/DDBJ databases">
        <title>Complete genome sequence of Paenibacillus baekrokdamisoli strain KCTC 33723.</title>
        <authorList>
            <person name="Kang S.W."/>
            <person name="Lee K.C."/>
            <person name="Kim K.K."/>
            <person name="Kim J.S."/>
            <person name="Kim D.S."/>
            <person name="Ko S.H."/>
            <person name="Yang S.H."/>
            <person name="Lee J.S."/>
        </authorList>
    </citation>
    <scope>NUCLEOTIDE SEQUENCE [LARGE SCALE GENOMIC DNA]</scope>
    <source>
        <strain evidence="1 2">KCTC 33723</strain>
    </source>
</reference>
<organism evidence="1 2">
    <name type="scientific">Paenibacillus baekrokdamisoli</name>
    <dbReference type="NCBI Taxonomy" id="1712516"/>
    <lineage>
        <taxon>Bacteria</taxon>
        <taxon>Bacillati</taxon>
        <taxon>Bacillota</taxon>
        <taxon>Bacilli</taxon>
        <taxon>Bacillales</taxon>
        <taxon>Paenibacillaceae</taxon>
        <taxon>Paenibacillus</taxon>
    </lineage>
</organism>
<dbReference type="EMBL" id="AP019308">
    <property type="protein sequence ID" value="BBH23256.1"/>
    <property type="molecule type" value="Genomic_DNA"/>
</dbReference>
<accession>A0A3G9IXL3</accession>
<dbReference type="KEGG" id="pbk:Back11_46010"/>
<dbReference type="OrthoDB" id="2471945at2"/>
<gene>
    <name evidence="1" type="ORF">Back11_46010</name>
</gene>
<keyword evidence="2" id="KW-1185">Reference proteome</keyword>
<evidence type="ECO:0000313" key="1">
    <source>
        <dbReference type="EMBL" id="BBH23256.1"/>
    </source>
</evidence>
<dbReference type="Proteomes" id="UP000275368">
    <property type="component" value="Chromosome"/>
</dbReference>
<dbReference type="RefSeq" id="WP_125662619.1">
    <property type="nucleotide sequence ID" value="NZ_AP019308.1"/>
</dbReference>